<gene>
    <name evidence="7" type="ORF">MJA45_21360</name>
</gene>
<dbReference type="CDD" id="cd17536">
    <property type="entry name" value="REC_YesN-like"/>
    <property type="match status" value="1"/>
</dbReference>
<dbReference type="GO" id="GO:0043565">
    <property type="term" value="F:sequence-specific DNA binding"/>
    <property type="evidence" value="ECO:0007669"/>
    <property type="project" value="InterPro"/>
</dbReference>
<dbReference type="PROSITE" id="PS01124">
    <property type="entry name" value="HTH_ARAC_FAMILY_2"/>
    <property type="match status" value="1"/>
</dbReference>
<dbReference type="InterPro" id="IPR011006">
    <property type="entry name" value="CheY-like_superfamily"/>
</dbReference>
<dbReference type="InterPro" id="IPR018062">
    <property type="entry name" value="HTH_AraC-typ_CS"/>
</dbReference>
<evidence type="ECO:0000259" key="6">
    <source>
        <dbReference type="PROSITE" id="PS50110"/>
    </source>
</evidence>
<dbReference type="RefSeq" id="WP_315603923.1">
    <property type="nucleotide sequence ID" value="NZ_CP130318.1"/>
</dbReference>
<dbReference type="GO" id="GO:0000160">
    <property type="term" value="P:phosphorelay signal transduction system"/>
    <property type="evidence" value="ECO:0007669"/>
    <property type="project" value="InterPro"/>
</dbReference>
<reference evidence="7 8" key="1">
    <citation type="submission" date="2022-02" db="EMBL/GenBank/DDBJ databases">
        <title>Paenibacillus sp. MBLB1776 Whole Genome Shotgun Sequencing.</title>
        <authorList>
            <person name="Hwang C.Y."/>
            <person name="Cho E.-S."/>
            <person name="Seo M.-J."/>
        </authorList>
    </citation>
    <scope>NUCLEOTIDE SEQUENCE [LARGE SCALE GENOMIC DNA]</scope>
    <source>
        <strain evidence="7 8">MBLB1776</strain>
    </source>
</reference>
<keyword evidence="3" id="KW-0804">Transcription</keyword>
<dbReference type="Proteomes" id="UP001305702">
    <property type="component" value="Chromosome"/>
</dbReference>
<dbReference type="Pfam" id="PF00072">
    <property type="entry name" value="Response_reg"/>
    <property type="match status" value="1"/>
</dbReference>
<dbReference type="SUPFAM" id="SSF52172">
    <property type="entry name" value="CheY-like"/>
    <property type="match status" value="1"/>
</dbReference>
<evidence type="ECO:0000256" key="2">
    <source>
        <dbReference type="ARBA" id="ARBA00023125"/>
    </source>
</evidence>
<proteinExistence type="predicted"/>
<dbReference type="Pfam" id="PF12833">
    <property type="entry name" value="HTH_18"/>
    <property type="match status" value="1"/>
</dbReference>
<evidence type="ECO:0000256" key="1">
    <source>
        <dbReference type="ARBA" id="ARBA00023015"/>
    </source>
</evidence>
<dbReference type="SMART" id="SM00342">
    <property type="entry name" value="HTH_ARAC"/>
    <property type="match status" value="1"/>
</dbReference>
<dbReference type="SUPFAM" id="SSF46689">
    <property type="entry name" value="Homeodomain-like"/>
    <property type="match status" value="2"/>
</dbReference>
<evidence type="ECO:0000256" key="3">
    <source>
        <dbReference type="ARBA" id="ARBA00023163"/>
    </source>
</evidence>
<dbReference type="InterPro" id="IPR001789">
    <property type="entry name" value="Sig_transdc_resp-reg_receiver"/>
</dbReference>
<accession>A0AA96LAG0</accession>
<sequence length="515" mass="58725">MDQDVRTVLIVDDELPLRQELRLFPWEEHGMELIGEAENGEEALRFCRSFSPDIVLTDITMPVMDGLEFFRVLRREFPNTQVILLTCHSEFAYAREAVKLGAVDYLVKVMMEDSDLERALGQAKEAWLRNRSLQRKEAEDRRWAQSEKLARLLHSADSPTQGLERQLLELYPGGLPLCLTVLHVEAGRDNAVLVKRETEEELSELEQRQAPAPFTWIPARDGVYVLLFGQAGPLPAAQLRSRLDQLASTLQDAIAARLPFLGDPVRFYGLVSEPVRTAEDFLASYQAMLAEPAGPFYDPASRVFIAQPPAFPEACEAASREMEERLRKTSWNREKLIDCLRSDFPRWAARHRLPPDMLKGLAAEWRREWLKEAAGMQRLSGTGRSVQQARTLNELTAVLVLELESGEARRKPRKEISDAMAYLDTHLDKPVTLSLVAAQVGLSPYYLSRLFREEAGVTFHDYMTRKRMEKAAELLQTTTMRVYEIAEAVGIPSYRYFTSMFREWTGVSPTEFKKG</sequence>
<dbReference type="PANTHER" id="PTHR43280:SF2">
    <property type="entry name" value="HTH-TYPE TRANSCRIPTIONAL REGULATOR EXSA"/>
    <property type="match status" value="1"/>
</dbReference>
<keyword evidence="1" id="KW-0805">Transcription regulation</keyword>
<dbReference type="PROSITE" id="PS00041">
    <property type="entry name" value="HTH_ARAC_FAMILY_1"/>
    <property type="match status" value="1"/>
</dbReference>
<evidence type="ECO:0000256" key="4">
    <source>
        <dbReference type="PROSITE-ProRule" id="PRU00169"/>
    </source>
</evidence>
<dbReference type="SMART" id="SM00448">
    <property type="entry name" value="REC"/>
    <property type="match status" value="1"/>
</dbReference>
<dbReference type="GO" id="GO:0003700">
    <property type="term" value="F:DNA-binding transcription factor activity"/>
    <property type="evidence" value="ECO:0007669"/>
    <property type="project" value="InterPro"/>
</dbReference>
<evidence type="ECO:0000313" key="8">
    <source>
        <dbReference type="Proteomes" id="UP001305702"/>
    </source>
</evidence>
<dbReference type="InterPro" id="IPR009057">
    <property type="entry name" value="Homeodomain-like_sf"/>
</dbReference>
<feature type="domain" description="HTH araC/xylS-type" evidence="5">
    <location>
        <begin position="417"/>
        <end position="515"/>
    </location>
</feature>
<keyword evidence="4" id="KW-0597">Phosphoprotein</keyword>
<evidence type="ECO:0000259" key="5">
    <source>
        <dbReference type="PROSITE" id="PS01124"/>
    </source>
</evidence>
<organism evidence="7 8">
    <name type="scientific">Paenibacillus aurantius</name>
    <dbReference type="NCBI Taxonomy" id="2918900"/>
    <lineage>
        <taxon>Bacteria</taxon>
        <taxon>Bacillati</taxon>
        <taxon>Bacillota</taxon>
        <taxon>Bacilli</taxon>
        <taxon>Bacillales</taxon>
        <taxon>Paenibacillaceae</taxon>
        <taxon>Paenibacillus</taxon>
    </lineage>
</organism>
<evidence type="ECO:0000313" key="7">
    <source>
        <dbReference type="EMBL" id="WNQ10149.1"/>
    </source>
</evidence>
<dbReference type="EMBL" id="CP130318">
    <property type="protein sequence ID" value="WNQ10149.1"/>
    <property type="molecule type" value="Genomic_DNA"/>
</dbReference>
<dbReference type="KEGG" id="paun:MJA45_21360"/>
<name>A0AA96LAG0_9BACL</name>
<keyword evidence="2" id="KW-0238">DNA-binding</keyword>
<dbReference type="Gene3D" id="3.40.50.2300">
    <property type="match status" value="1"/>
</dbReference>
<dbReference type="Gene3D" id="1.10.10.60">
    <property type="entry name" value="Homeodomain-like"/>
    <property type="match status" value="2"/>
</dbReference>
<feature type="modified residue" description="4-aspartylphosphate" evidence="4">
    <location>
        <position position="58"/>
    </location>
</feature>
<protein>
    <submittedName>
        <fullName evidence="7">Response regulator</fullName>
    </submittedName>
</protein>
<feature type="domain" description="Response regulatory" evidence="6">
    <location>
        <begin position="7"/>
        <end position="123"/>
    </location>
</feature>
<dbReference type="InterPro" id="IPR018060">
    <property type="entry name" value="HTH_AraC"/>
</dbReference>
<dbReference type="PANTHER" id="PTHR43280">
    <property type="entry name" value="ARAC-FAMILY TRANSCRIPTIONAL REGULATOR"/>
    <property type="match status" value="1"/>
</dbReference>
<dbReference type="AlphaFoldDB" id="A0AA96LAG0"/>
<keyword evidence="8" id="KW-1185">Reference proteome</keyword>
<dbReference type="PROSITE" id="PS50110">
    <property type="entry name" value="RESPONSE_REGULATORY"/>
    <property type="match status" value="1"/>
</dbReference>